<dbReference type="GO" id="GO:0071111">
    <property type="term" value="F:cyclic-guanylate-specific phosphodiesterase activity"/>
    <property type="evidence" value="ECO:0007669"/>
    <property type="project" value="InterPro"/>
</dbReference>
<dbReference type="CDD" id="cd01948">
    <property type="entry name" value="EAL"/>
    <property type="match status" value="1"/>
</dbReference>
<sequence>MSDLLDGAYNDPRREIARKEGILKKEIKAAIEEKQFVLHYQPQIEIASGRLVGAEALLRWKHPSLGTLAPGSFISVAEEIGIINSIGQWAIHEACRQAVFWQAQGHIDTTTSVNVSAGLISQRGFVEQIRNTLTETGLQPELLELEITESMLVEDFDLFKETLNLVRNLGVQIALDDFGTGFSSLMYLSQFPIDTLKIDQHFVRNLGQRNRLIIQSVIELAQKLHLRTIAEGVETLNQAEFLLGAGCQLAQGYYFSSPLSPEAYAKYAIKASETKPLRGHRH</sequence>
<organism evidence="2">
    <name type="scientific">marine metagenome</name>
    <dbReference type="NCBI Taxonomy" id="408172"/>
    <lineage>
        <taxon>unclassified sequences</taxon>
        <taxon>metagenomes</taxon>
        <taxon>ecological metagenomes</taxon>
    </lineage>
</organism>
<protein>
    <recommendedName>
        <fullName evidence="1">EAL domain-containing protein</fullName>
    </recommendedName>
</protein>
<name>A0A381N7R6_9ZZZZ</name>
<accession>A0A381N7R6</accession>
<dbReference type="InterPro" id="IPR050706">
    <property type="entry name" value="Cyclic-di-GMP_PDE-like"/>
</dbReference>
<dbReference type="SUPFAM" id="SSF141868">
    <property type="entry name" value="EAL domain-like"/>
    <property type="match status" value="1"/>
</dbReference>
<dbReference type="InterPro" id="IPR035919">
    <property type="entry name" value="EAL_sf"/>
</dbReference>
<dbReference type="Gene3D" id="3.20.20.450">
    <property type="entry name" value="EAL domain"/>
    <property type="match status" value="1"/>
</dbReference>
<dbReference type="EMBL" id="UINC01000182">
    <property type="protein sequence ID" value="SUZ50670.1"/>
    <property type="molecule type" value="Genomic_DNA"/>
</dbReference>
<reference evidence="2" key="1">
    <citation type="submission" date="2018-05" db="EMBL/GenBank/DDBJ databases">
        <authorList>
            <person name="Lanie J.A."/>
            <person name="Ng W.-L."/>
            <person name="Kazmierczak K.M."/>
            <person name="Andrzejewski T.M."/>
            <person name="Davidsen T.M."/>
            <person name="Wayne K.J."/>
            <person name="Tettelin H."/>
            <person name="Glass J.I."/>
            <person name="Rusch D."/>
            <person name="Podicherti R."/>
            <person name="Tsui H.-C.T."/>
            <person name="Winkler M.E."/>
        </authorList>
    </citation>
    <scope>NUCLEOTIDE SEQUENCE</scope>
</reference>
<dbReference type="SMART" id="SM00052">
    <property type="entry name" value="EAL"/>
    <property type="match status" value="1"/>
</dbReference>
<gene>
    <name evidence="2" type="ORF">METZ01_LOCUS3524</name>
</gene>
<evidence type="ECO:0000259" key="1">
    <source>
        <dbReference type="PROSITE" id="PS50883"/>
    </source>
</evidence>
<dbReference type="Pfam" id="PF00563">
    <property type="entry name" value="EAL"/>
    <property type="match status" value="1"/>
</dbReference>
<dbReference type="InterPro" id="IPR001633">
    <property type="entry name" value="EAL_dom"/>
</dbReference>
<feature type="domain" description="EAL" evidence="1">
    <location>
        <begin position="20"/>
        <end position="272"/>
    </location>
</feature>
<proteinExistence type="predicted"/>
<evidence type="ECO:0000313" key="2">
    <source>
        <dbReference type="EMBL" id="SUZ50670.1"/>
    </source>
</evidence>
<dbReference type="PANTHER" id="PTHR33121:SF70">
    <property type="entry name" value="SIGNALING PROTEIN YKOW"/>
    <property type="match status" value="1"/>
</dbReference>
<dbReference type="PANTHER" id="PTHR33121">
    <property type="entry name" value="CYCLIC DI-GMP PHOSPHODIESTERASE PDEF"/>
    <property type="match status" value="1"/>
</dbReference>
<dbReference type="AlphaFoldDB" id="A0A381N7R6"/>
<dbReference type="PROSITE" id="PS50883">
    <property type="entry name" value="EAL"/>
    <property type="match status" value="1"/>
</dbReference>